<reference evidence="2 3" key="1">
    <citation type="journal article" date="2013" name="BMC Genomics">
        <title>Reconstruction of the lipid metabolism for the microalga Monoraphidium neglectum from its genome sequence reveals characteristics suitable for biofuel production.</title>
        <authorList>
            <person name="Bogen C."/>
            <person name="Al-Dilaimi A."/>
            <person name="Albersmeier A."/>
            <person name="Wichmann J."/>
            <person name="Grundmann M."/>
            <person name="Rupp O."/>
            <person name="Lauersen K.J."/>
            <person name="Blifernez-Klassen O."/>
            <person name="Kalinowski J."/>
            <person name="Goesmann A."/>
            <person name="Mussgnug J.H."/>
            <person name="Kruse O."/>
        </authorList>
    </citation>
    <scope>NUCLEOTIDE SEQUENCE [LARGE SCALE GENOMIC DNA]</scope>
    <source>
        <strain evidence="2 3">SAG 48.87</strain>
    </source>
</reference>
<dbReference type="AlphaFoldDB" id="A0A0D2LZT8"/>
<sequence length="170" mass="18160">MGQLVNIAAHSFTAQDLLRMERVLLDALEFRVSNVTAFTALHLLVQGLPGTRPPVAALAVYLLELCLLDYTLLEVPPTHQAAAALLLAMHTHGTAGAQAPRLLRLARVEPAALARAAGRLVRIHRDAARPPTEALGALLAPIVSKYSRPSWCHAALCAPLDAVDPAWCSC</sequence>
<keyword evidence="3" id="KW-1185">Reference proteome</keyword>
<dbReference type="Proteomes" id="UP000054498">
    <property type="component" value="Unassembled WGS sequence"/>
</dbReference>
<evidence type="ECO:0000259" key="1">
    <source>
        <dbReference type="SMART" id="SM01332"/>
    </source>
</evidence>
<proteinExistence type="predicted"/>
<evidence type="ECO:0000313" key="3">
    <source>
        <dbReference type="Proteomes" id="UP000054498"/>
    </source>
</evidence>
<accession>A0A0D2LZT8</accession>
<dbReference type="GeneID" id="25728268"/>
<name>A0A0D2LZT8_9CHLO</name>
<dbReference type="Pfam" id="PF02984">
    <property type="entry name" value="Cyclin_C"/>
    <property type="match status" value="1"/>
</dbReference>
<dbReference type="STRING" id="145388.A0A0D2LZT8"/>
<dbReference type="SMART" id="SM01332">
    <property type="entry name" value="Cyclin_C"/>
    <property type="match status" value="1"/>
</dbReference>
<dbReference type="Gene3D" id="1.10.472.10">
    <property type="entry name" value="Cyclin-like"/>
    <property type="match status" value="1"/>
</dbReference>
<organism evidence="2 3">
    <name type="scientific">Monoraphidium neglectum</name>
    <dbReference type="NCBI Taxonomy" id="145388"/>
    <lineage>
        <taxon>Eukaryota</taxon>
        <taxon>Viridiplantae</taxon>
        <taxon>Chlorophyta</taxon>
        <taxon>core chlorophytes</taxon>
        <taxon>Chlorophyceae</taxon>
        <taxon>CS clade</taxon>
        <taxon>Sphaeropleales</taxon>
        <taxon>Selenastraceae</taxon>
        <taxon>Monoraphidium</taxon>
    </lineage>
</organism>
<gene>
    <name evidence="2" type="ORF">MNEG_11045</name>
</gene>
<dbReference type="EMBL" id="KK102787">
    <property type="protein sequence ID" value="KIY96919.1"/>
    <property type="molecule type" value="Genomic_DNA"/>
</dbReference>
<dbReference type="OrthoDB" id="2013528at2759"/>
<dbReference type="InterPro" id="IPR036915">
    <property type="entry name" value="Cyclin-like_sf"/>
</dbReference>
<dbReference type="RefSeq" id="XP_013895939.1">
    <property type="nucleotide sequence ID" value="XM_014040485.1"/>
</dbReference>
<dbReference type="InterPro" id="IPR004367">
    <property type="entry name" value="Cyclin_C-dom"/>
</dbReference>
<dbReference type="SUPFAM" id="SSF47954">
    <property type="entry name" value="Cyclin-like"/>
    <property type="match status" value="1"/>
</dbReference>
<evidence type="ECO:0000313" key="2">
    <source>
        <dbReference type="EMBL" id="KIY96919.1"/>
    </source>
</evidence>
<feature type="domain" description="Cyclin C-terminal" evidence="1">
    <location>
        <begin position="35"/>
        <end position="160"/>
    </location>
</feature>
<protein>
    <recommendedName>
        <fullName evidence="1">Cyclin C-terminal domain-containing protein</fullName>
    </recommendedName>
</protein>
<dbReference type="KEGG" id="mng:MNEG_11045"/>